<evidence type="ECO:0000313" key="1">
    <source>
        <dbReference type="EMBL" id="EEF32626.1"/>
    </source>
</evidence>
<name>B9SUU1_RICCO</name>
<accession>B9SUU1</accession>
<dbReference type="Proteomes" id="UP000008311">
    <property type="component" value="Unassembled WGS sequence"/>
</dbReference>
<organism evidence="1 2">
    <name type="scientific">Ricinus communis</name>
    <name type="common">Castor bean</name>
    <dbReference type="NCBI Taxonomy" id="3988"/>
    <lineage>
        <taxon>Eukaryota</taxon>
        <taxon>Viridiplantae</taxon>
        <taxon>Streptophyta</taxon>
        <taxon>Embryophyta</taxon>
        <taxon>Tracheophyta</taxon>
        <taxon>Spermatophyta</taxon>
        <taxon>Magnoliopsida</taxon>
        <taxon>eudicotyledons</taxon>
        <taxon>Gunneridae</taxon>
        <taxon>Pentapetalae</taxon>
        <taxon>rosids</taxon>
        <taxon>fabids</taxon>
        <taxon>Malpighiales</taxon>
        <taxon>Euphorbiaceae</taxon>
        <taxon>Acalyphoideae</taxon>
        <taxon>Acalypheae</taxon>
        <taxon>Ricinus</taxon>
    </lineage>
</organism>
<sequence>MHEFSLFDVSSDWVLCRLKKNFVTDDQKGCEITKRISWKNRKIVNSDGECDKRLMIADVAIAEQPALSDFSFNGASVLVVAEQGNANTAGADFNSEMVPSDNGLQAETIVAEGEVLPEVNSNEGDQLLGHEIVEWAHNSSSMINTDLTFSNGEQSGDDQSFYADLESLNQSDSFLAYLLEDDDMPSKFGSR</sequence>
<evidence type="ECO:0000313" key="2">
    <source>
        <dbReference type="Proteomes" id="UP000008311"/>
    </source>
</evidence>
<reference evidence="2" key="1">
    <citation type="journal article" date="2010" name="Nat. Biotechnol.">
        <title>Draft genome sequence of the oilseed species Ricinus communis.</title>
        <authorList>
            <person name="Chan A.P."/>
            <person name="Crabtree J."/>
            <person name="Zhao Q."/>
            <person name="Lorenzi H."/>
            <person name="Orvis J."/>
            <person name="Puiu D."/>
            <person name="Melake-Berhan A."/>
            <person name="Jones K.M."/>
            <person name="Redman J."/>
            <person name="Chen G."/>
            <person name="Cahoon E.B."/>
            <person name="Gedil M."/>
            <person name="Stanke M."/>
            <person name="Haas B.J."/>
            <person name="Wortman J.R."/>
            <person name="Fraser-Liggett C.M."/>
            <person name="Ravel J."/>
            <person name="Rabinowicz P.D."/>
        </authorList>
    </citation>
    <scope>NUCLEOTIDE SEQUENCE [LARGE SCALE GENOMIC DNA]</scope>
    <source>
        <strain evidence="2">cv. Hale</strain>
    </source>
</reference>
<proteinExistence type="predicted"/>
<dbReference type="EMBL" id="EQ974154">
    <property type="protein sequence ID" value="EEF32626.1"/>
    <property type="molecule type" value="Genomic_DNA"/>
</dbReference>
<dbReference type="AlphaFoldDB" id="B9SUU1"/>
<protein>
    <submittedName>
        <fullName evidence="1">Uncharacterized protein</fullName>
    </submittedName>
</protein>
<gene>
    <name evidence="1" type="ORF">RCOM_0574880</name>
</gene>
<keyword evidence="2" id="KW-1185">Reference proteome</keyword>
<dbReference type="InParanoid" id="B9SUU1"/>